<dbReference type="GO" id="GO:0008691">
    <property type="term" value="F:3-hydroxybutyryl-CoA dehydrogenase activity"/>
    <property type="evidence" value="ECO:0007669"/>
    <property type="project" value="UniProtKB-EC"/>
</dbReference>
<name>A0A380WAV0_AFIFE</name>
<dbReference type="InterPro" id="IPR006176">
    <property type="entry name" value="3-OHacyl-CoA_DH_NAD-bd"/>
</dbReference>
<evidence type="ECO:0000313" key="5">
    <source>
        <dbReference type="Proteomes" id="UP000254343"/>
    </source>
</evidence>
<dbReference type="Pfam" id="PF00725">
    <property type="entry name" value="3HCDH"/>
    <property type="match status" value="2"/>
</dbReference>
<organism evidence="4 5">
    <name type="scientific">Afipia felis</name>
    <name type="common">Cat scratch disease bacillus</name>
    <dbReference type="NCBI Taxonomy" id="1035"/>
    <lineage>
        <taxon>Bacteria</taxon>
        <taxon>Pseudomonadati</taxon>
        <taxon>Pseudomonadota</taxon>
        <taxon>Alphaproteobacteria</taxon>
        <taxon>Hyphomicrobiales</taxon>
        <taxon>Nitrobacteraceae</taxon>
        <taxon>Afipia</taxon>
    </lineage>
</organism>
<dbReference type="SUPFAM" id="SSF48179">
    <property type="entry name" value="6-phosphogluconate dehydrogenase C-terminal domain-like"/>
    <property type="match status" value="2"/>
</dbReference>
<dbReference type="InterPro" id="IPR006108">
    <property type="entry name" value="3HC_DH_C"/>
</dbReference>
<feature type="domain" description="3-hydroxyacyl-CoA dehydrogenase C-terminal" evidence="2">
    <location>
        <begin position="415"/>
        <end position="498"/>
    </location>
</feature>
<dbReference type="InterPro" id="IPR036291">
    <property type="entry name" value="NAD(P)-bd_dom_sf"/>
</dbReference>
<dbReference type="FunFam" id="3.40.50.720:FF:000009">
    <property type="entry name" value="Fatty oxidation complex, alpha subunit"/>
    <property type="match status" value="1"/>
</dbReference>
<gene>
    <name evidence="4" type="primary">paaH_3</name>
    <name evidence="4" type="ORF">NCTC12722_03339</name>
</gene>
<dbReference type="PANTHER" id="PTHR48075">
    <property type="entry name" value="3-HYDROXYACYL-COA DEHYDROGENASE FAMILY PROTEIN"/>
    <property type="match status" value="1"/>
</dbReference>
<evidence type="ECO:0000313" key="4">
    <source>
        <dbReference type="EMBL" id="SUU86118.1"/>
    </source>
</evidence>
<evidence type="ECO:0000259" key="3">
    <source>
        <dbReference type="Pfam" id="PF02737"/>
    </source>
</evidence>
<evidence type="ECO:0000259" key="2">
    <source>
        <dbReference type="Pfam" id="PF00725"/>
    </source>
</evidence>
<dbReference type="Pfam" id="PF02737">
    <property type="entry name" value="3HCDH_N"/>
    <property type="match status" value="1"/>
</dbReference>
<proteinExistence type="predicted"/>
<dbReference type="PANTHER" id="PTHR48075:SF5">
    <property type="entry name" value="3-HYDROXYBUTYRYL-COA DEHYDROGENASE"/>
    <property type="match status" value="1"/>
</dbReference>
<dbReference type="RefSeq" id="WP_002716942.1">
    <property type="nucleotide sequence ID" value="NZ_UFSI01000001.1"/>
</dbReference>
<dbReference type="AlphaFoldDB" id="A0A380WAV0"/>
<sequence length="508" mass="54942">MASTVEKPDLTVGVVGTGTMGRGIIQVTTAGGMRVIIYDSKTGAADEAKKFVSTMLERLAEKQKMTPDEAKAAIDRILVAKDLKDLASCDVVVEVIVEKLEAKQALFSELEKIVRPDAILASNTSSLSITSIASHCKHPERIGGLHFFNPVPLMKLVEVIGGARTAPWVIENLTSLGKRMTRQPVVVADSPGFLVNHIGRAFVPESLRIVDEGIASPAQIDAIMKDAAGFRMGPFQLFDMVGADVAHPVMESLYDQFYQEPMYRPSPTARRLVEAGMLGRKTGAGFYRYQDGNAEVPAEPARPSLKEKVAVWLGDMDENSASMLRKLLTNATIESGKKPSDIALCIIAPIGPDMASSIKSEQLDPSRTVAIDTLFSVDKRCTIMTSPATAPRYRDAAIAIFDTNHPVTVINDSPGFVAQRVAAMIVNVGCTIAQLGISPPADIDLGARLGLGYALGPLELGDKLGPARVLQILDALYAFYREPRYRASPWLRRRANLGLSLRAPEQMT</sequence>
<dbReference type="EMBL" id="UIGB01000001">
    <property type="protein sequence ID" value="SUU86118.1"/>
    <property type="molecule type" value="Genomic_DNA"/>
</dbReference>
<dbReference type="OrthoDB" id="9771883at2"/>
<protein>
    <submittedName>
        <fullName evidence="4">Probable 3-hydroxybutyryl-CoA dehydrogenase</fullName>
        <ecNumber evidence="4">1.1.1.157</ecNumber>
    </submittedName>
</protein>
<dbReference type="NCBIfam" id="NF006124">
    <property type="entry name" value="PRK08268.1"/>
    <property type="match status" value="1"/>
</dbReference>
<dbReference type="Proteomes" id="UP000254343">
    <property type="component" value="Unassembled WGS sequence"/>
</dbReference>
<accession>A0A380WAV0</accession>
<evidence type="ECO:0000256" key="1">
    <source>
        <dbReference type="ARBA" id="ARBA00023002"/>
    </source>
</evidence>
<dbReference type="InterPro" id="IPR008927">
    <property type="entry name" value="6-PGluconate_DH-like_C_sf"/>
</dbReference>
<feature type="domain" description="3-hydroxyacyl-CoA dehydrogenase NAD binding" evidence="3">
    <location>
        <begin position="11"/>
        <end position="189"/>
    </location>
</feature>
<dbReference type="Gene3D" id="1.10.1040.50">
    <property type="match status" value="1"/>
</dbReference>
<dbReference type="SUPFAM" id="SSF51735">
    <property type="entry name" value="NAD(P)-binding Rossmann-fold domains"/>
    <property type="match status" value="1"/>
</dbReference>
<dbReference type="EC" id="1.1.1.157" evidence="4"/>
<dbReference type="Gene3D" id="3.40.50.720">
    <property type="entry name" value="NAD(P)-binding Rossmann-like Domain"/>
    <property type="match status" value="1"/>
</dbReference>
<keyword evidence="1 4" id="KW-0560">Oxidoreductase</keyword>
<dbReference type="GO" id="GO:0070403">
    <property type="term" value="F:NAD+ binding"/>
    <property type="evidence" value="ECO:0007669"/>
    <property type="project" value="InterPro"/>
</dbReference>
<reference evidence="4 5" key="1">
    <citation type="submission" date="2018-06" db="EMBL/GenBank/DDBJ databases">
        <authorList>
            <consortium name="Pathogen Informatics"/>
            <person name="Doyle S."/>
        </authorList>
    </citation>
    <scope>NUCLEOTIDE SEQUENCE [LARGE SCALE GENOMIC DNA]</scope>
    <source>
        <strain evidence="4 5">NCTC12722</strain>
    </source>
</reference>
<dbReference type="GO" id="GO:0006635">
    <property type="term" value="P:fatty acid beta-oxidation"/>
    <property type="evidence" value="ECO:0007669"/>
    <property type="project" value="TreeGrafter"/>
</dbReference>
<feature type="domain" description="3-hydroxyacyl-CoA dehydrogenase C-terminal" evidence="2">
    <location>
        <begin position="192"/>
        <end position="289"/>
    </location>
</feature>